<keyword evidence="3" id="KW-1185">Reference proteome</keyword>
<organism evidence="2 3">
    <name type="scientific">Streptomyces spiralis</name>
    <dbReference type="NCBI Taxonomy" id="66376"/>
    <lineage>
        <taxon>Bacteria</taxon>
        <taxon>Bacillati</taxon>
        <taxon>Actinomycetota</taxon>
        <taxon>Actinomycetes</taxon>
        <taxon>Kitasatosporales</taxon>
        <taxon>Streptomycetaceae</taxon>
        <taxon>Streptomyces</taxon>
    </lineage>
</organism>
<evidence type="ECO:0000313" key="3">
    <source>
        <dbReference type="Proteomes" id="UP000641386"/>
    </source>
</evidence>
<accession>A0A919DZD0</accession>
<sequence length="89" mass="9715">MSSQDQAGPAAPVRADLPAPNKMLKGRNVYRVVWKLHTDVLVGYCWCDASHEDIDPITLWEWLLAHPDTHGVGRADSVAPDPDPEGVSA</sequence>
<proteinExistence type="predicted"/>
<dbReference type="AlphaFoldDB" id="A0A919DZD0"/>
<reference evidence="2" key="2">
    <citation type="submission" date="2020-09" db="EMBL/GenBank/DDBJ databases">
        <authorList>
            <person name="Sun Q."/>
            <person name="Ohkuma M."/>
        </authorList>
    </citation>
    <scope>NUCLEOTIDE SEQUENCE</scope>
    <source>
        <strain evidence="2">JCM 3302</strain>
    </source>
</reference>
<name>A0A919DZD0_9ACTN</name>
<gene>
    <name evidence="2" type="ORF">GCM10014715_58450</name>
</gene>
<comment type="caution">
    <text evidence="2">The sequence shown here is derived from an EMBL/GenBank/DDBJ whole genome shotgun (WGS) entry which is preliminary data.</text>
</comment>
<reference evidence="2" key="1">
    <citation type="journal article" date="2014" name="Int. J. Syst. Evol. Microbiol.">
        <title>Complete genome sequence of Corynebacterium casei LMG S-19264T (=DSM 44701T), isolated from a smear-ripened cheese.</title>
        <authorList>
            <consortium name="US DOE Joint Genome Institute (JGI-PGF)"/>
            <person name="Walter F."/>
            <person name="Albersmeier A."/>
            <person name="Kalinowski J."/>
            <person name="Ruckert C."/>
        </authorList>
    </citation>
    <scope>NUCLEOTIDE SEQUENCE</scope>
    <source>
        <strain evidence="2">JCM 3302</strain>
    </source>
</reference>
<dbReference type="Proteomes" id="UP000641386">
    <property type="component" value="Unassembled WGS sequence"/>
</dbReference>
<protein>
    <submittedName>
        <fullName evidence="2">Uncharacterized protein</fullName>
    </submittedName>
</protein>
<dbReference type="EMBL" id="BNBC01000032">
    <property type="protein sequence ID" value="GHE94450.1"/>
    <property type="molecule type" value="Genomic_DNA"/>
</dbReference>
<dbReference type="RefSeq" id="WP_308438601.1">
    <property type="nucleotide sequence ID" value="NZ_BNBC01000032.1"/>
</dbReference>
<feature type="region of interest" description="Disordered" evidence="1">
    <location>
        <begin position="1"/>
        <end position="20"/>
    </location>
</feature>
<evidence type="ECO:0000313" key="2">
    <source>
        <dbReference type="EMBL" id="GHE94450.1"/>
    </source>
</evidence>
<evidence type="ECO:0000256" key="1">
    <source>
        <dbReference type="SAM" id="MobiDB-lite"/>
    </source>
</evidence>